<comment type="caution">
    <text evidence="2">The sequence shown here is derived from an EMBL/GenBank/DDBJ whole genome shotgun (WGS) entry which is preliminary data.</text>
</comment>
<organism evidence="2 3">
    <name type="scientific">Pseudomonas baltica</name>
    <dbReference type="NCBI Taxonomy" id="2762576"/>
    <lineage>
        <taxon>Bacteria</taxon>
        <taxon>Pseudomonadati</taxon>
        <taxon>Pseudomonadota</taxon>
        <taxon>Gammaproteobacteria</taxon>
        <taxon>Pseudomonadales</taxon>
        <taxon>Pseudomonadaceae</taxon>
        <taxon>Pseudomonas</taxon>
    </lineage>
</organism>
<dbReference type="RefSeq" id="WP_185795419.1">
    <property type="nucleotide sequence ID" value="NZ_JACMYH010000010.1"/>
</dbReference>
<keyword evidence="2" id="KW-0808">Transferase</keyword>
<keyword evidence="2" id="KW-0489">Methyltransferase</keyword>
<evidence type="ECO:0000313" key="2">
    <source>
        <dbReference type="EMBL" id="MBC2680644.1"/>
    </source>
</evidence>
<dbReference type="EMBL" id="JACMYH010000010">
    <property type="protein sequence ID" value="MBC2680644.1"/>
    <property type="molecule type" value="Genomic_DNA"/>
</dbReference>
<sequence length="225" mass="24519">MNTATTALPPALPPEASSTRSIAAALSHQSIHNLERYYDHWARHYDADVEAEAYCGPTMVVDLLDAVAQRGNIGHDSRVLDACCGTGLVGRTLQERGYRQISGCDLSRPMLDQAQASRAYQHLHNQIDLTQPLPPALLRHFDAVVCCGAFIPGHLPASALRGLVAMTRPGGVVVLSVRETYFDTAGFEPLLQSLGREQGLVVLEARMSARYLQNARAHYLALYVA</sequence>
<reference evidence="2 3" key="1">
    <citation type="submission" date="2020-08" db="EMBL/GenBank/DDBJ databases">
        <title>Pseudomonas sp. nov.</title>
        <authorList>
            <person name="Gieschler S."/>
            <person name="Fiedler G."/>
            <person name="Brinks E."/>
            <person name="Boehnlein C."/>
            <person name="Franz C.M.A.P."/>
            <person name="Kabisch J."/>
        </authorList>
    </citation>
    <scope>NUCLEOTIDE SEQUENCE [LARGE SCALE GENOMIC DNA]</scope>
    <source>
        <strain evidence="2 3">MBT-2</strain>
    </source>
</reference>
<accession>A0A7X1GAN1</accession>
<dbReference type="GO" id="GO:0032259">
    <property type="term" value="P:methylation"/>
    <property type="evidence" value="ECO:0007669"/>
    <property type="project" value="UniProtKB-KW"/>
</dbReference>
<dbReference type="GO" id="GO:0010420">
    <property type="term" value="F:polyprenyldihydroxybenzoate methyltransferase activity"/>
    <property type="evidence" value="ECO:0007669"/>
    <property type="project" value="TreeGrafter"/>
</dbReference>
<dbReference type="Proteomes" id="UP000546173">
    <property type="component" value="Unassembled WGS sequence"/>
</dbReference>
<dbReference type="AlphaFoldDB" id="A0A7X1GAN1"/>
<evidence type="ECO:0000259" key="1">
    <source>
        <dbReference type="Pfam" id="PF13649"/>
    </source>
</evidence>
<proteinExistence type="predicted"/>
<name>A0A7X1GAN1_9PSED</name>
<keyword evidence="3" id="KW-1185">Reference proteome</keyword>
<dbReference type="Pfam" id="PF13649">
    <property type="entry name" value="Methyltransf_25"/>
    <property type="match status" value="1"/>
</dbReference>
<dbReference type="PANTHER" id="PTHR43464:SF23">
    <property type="entry name" value="JUVENILE HORMONE ACID O-METHYLTRANSFERASE"/>
    <property type="match status" value="1"/>
</dbReference>
<dbReference type="PANTHER" id="PTHR43464">
    <property type="entry name" value="METHYLTRANSFERASE"/>
    <property type="match status" value="1"/>
</dbReference>
<dbReference type="SUPFAM" id="SSF53335">
    <property type="entry name" value="S-adenosyl-L-methionine-dependent methyltransferases"/>
    <property type="match status" value="1"/>
</dbReference>
<evidence type="ECO:0000313" key="3">
    <source>
        <dbReference type="Proteomes" id="UP000546173"/>
    </source>
</evidence>
<dbReference type="CDD" id="cd02440">
    <property type="entry name" value="AdoMet_MTases"/>
    <property type="match status" value="1"/>
</dbReference>
<dbReference type="Gene3D" id="3.40.50.150">
    <property type="entry name" value="Vaccinia Virus protein VP39"/>
    <property type="match status" value="1"/>
</dbReference>
<feature type="domain" description="Methyltransferase" evidence="1">
    <location>
        <begin position="79"/>
        <end position="171"/>
    </location>
</feature>
<dbReference type="InterPro" id="IPR029063">
    <property type="entry name" value="SAM-dependent_MTases_sf"/>
</dbReference>
<gene>
    <name evidence="2" type="ORF">H7993_19815</name>
</gene>
<protein>
    <submittedName>
        <fullName evidence="2">Class I SAM-dependent methyltransferase</fullName>
    </submittedName>
</protein>
<dbReference type="InterPro" id="IPR041698">
    <property type="entry name" value="Methyltransf_25"/>
</dbReference>